<dbReference type="SUPFAM" id="SSF53244">
    <property type="entry name" value="MurD-like peptide ligases, peptide-binding domain"/>
    <property type="match status" value="1"/>
</dbReference>
<gene>
    <name evidence="6" type="ORF">A2675_02720</name>
</gene>
<dbReference type="PANTHER" id="PTHR43024:SF1">
    <property type="entry name" value="UDP-N-ACETYLMURAMOYL-TRIPEPTIDE--D-ALANYL-D-ALANINE LIGASE"/>
    <property type="match status" value="1"/>
</dbReference>
<dbReference type="Gene3D" id="3.40.1190.10">
    <property type="entry name" value="Mur-like, catalytic domain"/>
    <property type="match status" value="1"/>
</dbReference>
<keyword evidence="2" id="KW-0547">Nucleotide-binding</keyword>
<dbReference type="STRING" id="1802723.A2675_02720"/>
<dbReference type="InterPro" id="IPR051046">
    <property type="entry name" value="MurCDEF_CellWall_CoF430Synth"/>
</dbReference>
<dbReference type="Proteomes" id="UP000176997">
    <property type="component" value="Unassembled WGS sequence"/>
</dbReference>
<dbReference type="PANTHER" id="PTHR43024">
    <property type="entry name" value="UDP-N-ACETYLMURAMOYL-TRIPEPTIDE--D-ALANYL-D-ALANINE LIGASE"/>
    <property type="match status" value="1"/>
</dbReference>
<reference evidence="6 7" key="1">
    <citation type="journal article" date="2016" name="Nat. Commun.">
        <title>Thousands of microbial genomes shed light on interconnected biogeochemical processes in an aquifer system.</title>
        <authorList>
            <person name="Anantharaman K."/>
            <person name="Brown C.T."/>
            <person name="Hug L.A."/>
            <person name="Sharon I."/>
            <person name="Castelle C.J."/>
            <person name="Probst A.J."/>
            <person name="Thomas B.C."/>
            <person name="Singh A."/>
            <person name="Wilkins M.J."/>
            <person name="Karaoz U."/>
            <person name="Brodie E.L."/>
            <person name="Williams K.H."/>
            <person name="Hubbard S.S."/>
            <person name="Banfield J.F."/>
        </authorList>
    </citation>
    <scope>NUCLEOTIDE SEQUENCE [LARGE SCALE GENOMIC DNA]</scope>
</reference>
<feature type="domain" description="Mur ligase central" evidence="5">
    <location>
        <begin position="31"/>
        <end position="85"/>
    </location>
</feature>
<dbReference type="InterPro" id="IPR004101">
    <property type="entry name" value="Mur_ligase_C"/>
</dbReference>
<evidence type="ECO:0008006" key="8">
    <source>
        <dbReference type="Google" id="ProtNLM"/>
    </source>
</evidence>
<name>A0A1G2S7G5_9BACT</name>
<proteinExistence type="predicted"/>
<evidence type="ECO:0000313" key="6">
    <source>
        <dbReference type="EMBL" id="OHA80639.1"/>
    </source>
</evidence>
<comment type="caution">
    <text evidence="6">The sequence shown here is derived from an EMBL/GenBank/DDBJ whole genome shotgun (WGS) entry which is preliminary data.</text>
</comment>
<evidence type="ECO:0000256" key="2">
    <source>
        <dbReference type="ARBA" id="ARBA00022741"/>
    </source>
</evidence>
<accession>A0A1G2S7G5</accession>
<organism evidence="6 7">
    <name type="scientific">Candidatus Yonathbacteria bacterium RIFCSPHIGHO2_01_FULL_51_10</name>
    <dbReference type="NCBI Taxonomy" id="1802723"/>
    <lineage>
        <taxon>Bacteria</taxon>
        <taxon>Candidatus Yonathiibacteriota</taxon>
    </lineage>
</organism>
<feature type="domain" description="Mur ligase C-terminal" evidence="4">
    <location>
        <begin position="280"/>
        <end position="407"/>
    </location>
</feature>
<dbReference type="SUPFAM" id="SSF53623">
    <property type="entry name" value="MurD-like peptide ligases, catalytic domain"/>
    <property type="match status" value="1"/>
</dbReference>
<dbReference type="Pfam" id="PF08245">
    <property type="entry name" value="Mur_ligase_M"/>
    <property type="match status" value="2"/>
</dbReference>
<dbReference type="InterPro" id="IPR036615">
    <property type="entry name" value="Mur_ligase_C_dom_sf"/>
</dbReference>
<evidence type="ECO:0000256" key="1">
    <source>
        <dbReference type="ARBA" id="ARBA00022598"/>
    </source>
</evidence>
<keyword evidence="3" id="KW-0067">ATP-binding</keyword>
<dbReference type="AlphaFoldDB" id="A0A1G2S7G5"/>
<dbReference type="GO" id="GO:0005524">
    <property type="term" value="F:ATP binding"/>
    <property type="evidence" value="ECO:0007669"/>
    <property type="project" value="UniProtKB-KW"/>
</dbReference>
<dbReference type="InterPro" id="IPR013221">
    <property type="entry name" value="Mur_ligase_cen"/>
</dbReference>
<evidence type="ECO:0000259" key="4">
    <source>
        <dbReference type="Pfam" id="PF02875"/>
    </source>
</evidence>
<dbReference type="GO" id="GO:0016881">
    <property type="term" value="F:acid-amino acid ligase activity"/>
    <property type="evidence" value="ECO:0007669"/>
    <property type="project" value="InterPro"/>
</dbReference>
<dbReference type="Gene3D" id="3.90.190.20">
    <property type="entry name" value="Mur ligase, C-terminal domain"/>
    <property type="match status" value="1"/>
</dbReference>
<evidence type="ECO:0000259" key="5">
    <source>
        <dbReference type="Pfam" id="PF08245"/>
    </source>
</evidence>
<evidence type="ECO:0000313" key="7">
    <source>
        <dbReference type="Proteomes" id="UP000176997"/>
    </source>
</evidence>
<feature type="domain" description="Mur ligase central" evidence="5">
    <location>
        <begin position="107"/>
        <end position="258"/>
    </location>
</feature>
<keyword evidence="1" id="KW-0436">Ligase</keyword>
<dbReference type="InterPro" id="IPR036565">
    <property type="entry name" value="Mur-like_cat_sf"/>
</dbReference>
<evidence type="ECO:0000256" key="3">
    <source>
        <dbReference type="ARBA" id="ARBA00022840"/>
    </source>
</evidence>
<sequence length="440" mass="48356">MKDFLKHIVVTIITLESRLVLKKYKPRIVAVTGSVGKTSAKDAIASVLASASVDGRRRNFTIRKSKKSFNSEIGVPLTILDCENAWGSIFGWVKNILRGAELVLFRNDYPDILVLEAGVGKPGDIAWIADLITPEVAVMTRIGDVPVHVEYFSSPEAILREKARLVEAVPKGGLVVLNHDDARVMSVVDKCRAEVVTFGFSPDASLRAEHDKVQYHDYKPVGLTFKVAYDDGGSIPVNIMGVFGRQHVYAALAALTVAAHFRVNMVEAAQAIEAWVPAPGRFRLLDGIKDTVILDDTYNSSPAALEAALLELKSMKVKEGARRVAVLGDMLELGKFAIAEHKRLGMEAGSFCDLVVTVGVRARYFAEGALDGGLADGKILQFDDARTAGLYLQNEIRDHDVILIKGSQLIRMERTVEEVMAHPELKEQLLVRQEAEWGRR</sequence>
<dbReference type="EMBL" id="MHUS01000021">
    <property type="protein sequence ID" value="OHA80639.1"/>
    <property type="molecule type" value="Genomic_DNA"/>
</dbReference>
<dbReference type="Pfam" id="PF02875">
    <property type="entry name" value="Mur_ligase_C"/>
    <property type="match status" value="1"/>
</dbReference>
<protein>
    <recommendedName>
        <fullName evidence="8">UDP-N-acetylmuramoyl-tripeptide--D-alanyl-D-alanine ligase</fullName>
    </recommendedName>
</protein>